<feature type="non-terminal residue" evidence="6">
    <location>
        <position position="1"/>
    </location>
</feature>
<feature type="compositionally biased region" description="Basic and acidic residues" evidence="3">
    <location>
        <begin position="40"/>
        <end position="54"/>
    </location>
</feature>
<evidence type="ECO:0000259" key="5">
    <source>
        <dbReference type="Pfam" id="PF03816"/>
    </source>
</evidence>
<evidence type="ECO:0000256" key="3">
    <source>
        <dbReference type="SAM" id="MobiDB-lite"/>
    </source>
</evidence>
<dbReference type="eggNOG" id="COG1316">
    <property type="taxonomic scope" value="Bacteria"/>
</dbReference>
<dbReference type="InterPro" id="IPR004474">
    <property type="entry name" value="LytR_CpsA_psr"/>
</dbReference>
<comment type="similarity">
    <text evidence="1">Belongs to the LytR/CpsA/Psr (LCP) family.</text>
</comment>
<gene>
    <name evidence="6" type="ORF">SaccyDRAFT_4955</name>
</gene>
<feature type="region of interest" description="Disordered" evidence="3">
    <location>
        <begin position="102"/>
        <end position="169"/>
    </location>
</feature>
<dbReference type="Gene3D" id="3.40.630.190">
    <property type="entry name" value="LCP protein"/>
    <property type="match status" value="1"/>
</dbReference>
<evidence type="ECO:0000256" key="1">
    <source>
        <dbReference type="ARBA" id="ARBA00006068"/>
    </source>
</evidence>
<feature type="compositionally biased region" description="Pro residues" evidence="3">
    <location>
        <begin position="1"/>
        <end position="16"/>
    </location>
</feature>
<dbReference type="Pfam" id="PF03816">
    <property type="entry name" value="LytR_cpsA_psr"/>
    <property type="match status" value="1"/>
</dbReference>
<keyword evidence="4" id="KW-1133">Transmembrane helix</keyword>
<dbReference type="EMBL" id="CM001440">
    <property type="protein sequence ID" value="EHR63750.1"/>
    <property type="molecule type" value="Genomic_DNA"/>
</dbReference>
<organism evidence="6 7">
    <name type="scientific">Saccharomonospora cyanea NA-134</name>
    <dbReference type="NCBI Taxonomy" id="882082"/>
    <lineage>
        <taxon>Bacteria</taxon>
        <taxon>Bacillati</taxon>
        <taxon>Actinomycetota</taxon>
        <taxon>Actinomycetes</taxon>
        <taxon>Pseudonocardiales</taxon>
        <taxon>Pseudonocardiaceae</taxon>
        <taxon>Saccharomonospora</taxon>
    </lineage>
</organism>
<keyword evidence="4" id="KW-0472">Membrane</keyword>
<dbReference type="Proteomes" id="UP000002791">
    <property type="component" value="Chromosome"/>
</dbReference>
<feature type="coiled-coil region" evidence="2">
    <location>
        <begin position="69"/>
        <end position="99"/>
    </location>
</feature>
<sequence length="531" mass="57456">ADPDPVAPPVALPEAPPVVEEPAQAVPPAPPAPPRPRRRPVPERPERSLEERLTMTDQLEPVDDATKYRRKIDESLARFSAAHDELEAEERKKRQKRQRLFEHTMTALQRVVPVGSKSPRRGGPRSTHPDPDDDGEPEPVGPTEAEAGTEDTEPEPDAPATRGKPGRRRVLASRASAVVIATLVFLGTGVGWGAKTWFEGQFNEIAALDENSADIRRASAQLGDENFLIVGSDTREGASAEENVGSAETVGGARSDTVMLAHIPKDRKRAVVVSFPRDLEITRPECQRWNSATGEYGEVVPAADAVKLNSAFNLGGPRCVTKVIQQISGMKINHFVGIDFQGFKGMVDAVGGVTVHFTEPMRDAELGLIVAETGDVVLKGDQALSYVRARKVYGDPTFSDYGRMQRQQQFLSSLLRKVMSTDVLLDMGKLTGFVQAFAQSTFGENIGVDQMITLAQSMRGMDAGRVTFLTVPTVGEANERGNEVLLEADVDELFESLIENTPLPGEEPAGAPDEKVDQGTDSATTQQAAPA</sequence>
<feature type="region of interest" description="Disordered" evidence="3">
    <location>
        <begin position="1"/>
        <end position="67"/>
    </location>
</feature>
<dbReference type="NCBIfam" id="TIGR00350">
    <property type="entry name" value="lytR_cpsA_psr"/>
    <property type="match status" value="1"/>
</dbReference>
<keyword evidence="2" id="KW-0175">Coiled coil</keyword>
<dbReference type="InterPro" id="IPR050922">
    <property type="entry name" value="LytR/CpsA/Psr_CW_biosynth"/>
</dbReference>
<feature type="compositionally biased region" description="Polar residues" evidence="3">
    <location>
        <begin position="519"/>
        <end position="531"/>
    </location>
</feature>
<dbReference type="PANTHER" id="PTHR33392">
    <property type="entry name" value="POLYISOPRENYL-TEICHOIC ACID--PEPTIDOGLYCAN TEICHOIC ACID TRANSFERASE TAGU"/>
    <property type="match status" value="1"/>
</dbReference>
<proteinExistence type="inferred from homology"/>
<feature type="compositionally biased region" description="Acidic residues" evidence="3">
    <location>
        <begin position="147"/>
        <end position="156"/>
    </location>
</feature>
<keyword evidence="7" id="KW-1185">Reference proteome</keyword>
<evidence type="ECO:0000256" key="4">
    <source>
        <dbReference type="SAM" id="Phobius"/>
    </source>
</evidence>
<dbReference type="AlphaFoldDB" id="H5XNB7"/>
<feature type="domain" description="Cell envelope-related transcriptional attenuator" evidence="5">
    <location>
        <begin position="254"/>
        <end position="419"/>
    </location>
</feature>
<dbReference type="STRING" id="882082.SaccyDRAFT_4955"/>
<accession>H5XNB7</accession>
<dbReference type="PANTHER" id="PTHR33392:SF6">
    <property type="entry name" value="POLYISOPRENYL-TEICHOIC ACID--PEPTIDOGLYCAN TEICHOIC ACID TRANSFERASE TAGU"/>
    <property type="match status" value="1"/>
</dbReference>
<evidence type="ECO:0000256" key="2">
    <source>
        <dbReference type="SAM" id="Coils"/>
    </source>
</evidence>
<evidence type="ECO:0000313" key="7">
    <source>
        <dbReference type="Proteomes" id="UP000002791"/>
    </source>
</evidence>
<feature type="transmembrane region" description="Helical" evidence="4">
    <location>
        <begin position="171"/>
        <end position="194"/>
    </location>
</feature>
<feature type="region of interest" description="Disordered" evidence="3">
    <location>
        <begin position="499"/>
        <end position="531"/>
    </location>
</feature>
<keyword evidence="4" id="KW-0812">Transmembrane</keyword>
<dbReference type="RefSeq" id="WP_005460279.1">
    <property type="nucleotide sequence ID" value="NZ_CM001440.1"/>
</dbReference>
<reference evidence="6 7" key="1">
    <citation type="submission" date="2011-11" db="EMBL/GenBank/DDBJ databases">
        <title>The Noncontiguous Finished sequence of Saccharomonospora cyanea NA-134.</title>
        <authorList>
            <consortium name="US DOE Joint Genome Institute"/>
            <person name="Lucas S."/>
            <person name="Han J."/>
            <person name="Lapidus A."/>
            <person name="Cheng J.-F."/>
            <person name="Goodwin L."/>
            <person name="Pitluck S."/>
            <person name="Peters L."/>
            <person name="Ovchinnikova G."/>
            <person name="Lu M."/>
            <person name="Detter J.C."/>
            <person name="Han C."/>
            <person name="Tapia R."/>
            <person name="Land M."/>
            <person name="Hauser L."/>
            <person name="Kyrpides N."/>
            <person name="Ivanova N."/>
            <person name="Pagani I."/>
            <person name="Brambilla E.-M."/>
            <person name="Klenk H.-P."/>
            <person name="Woyke T."/>
        </authorList>
    </citation>
    <scope>NUCLEOTIDE SEQUENCE [LARGE SCALE GENOMIC DNA]</scope>
    <source>
        <strain evidence="6 7">NA-134</strain>
    </source>
</reference>
<dbReference type="HOGENOM" id="CLU_512475_0_0_11"/>
<evidence type="ECO:0000313" key="6">
    <source>
        <dbReference type="EMBL" id="EHR63750.1"/>
    </source>
</evidence>
<name>H5XNB7_9PSEU</name>
<protein>
    <submittedName>
        <fullName evidence="6">Cell envelope-related function transcriptional attenuator common domain</fullName>
    </submittedName>
</protein>
<feature type="compositionally biased region" description="Pro residues" evidence="3">
    <location>
        <begin position="25"/>
        <end position="34"/>
    </location>
</feature>